<dbReference type="EMBL" id="JAPDFW010000053">
    <property type="protein sequence ID" value="KAJ5078470.1"/>
    <property type="molecule type" value="Genomic_DNA"/>
</dbReference>
<organism evidence="7 8">
    <name type="scientific">Anaeramoeba ignava</name>
    <name type="common">Anaerobic marine amoeba</name>
    <dbReference type="NCBI Taxonomy" id="1746090"/>
    <lineage>
        <taxon>Eukaryota</taxon>
        <taxon>Metamonada</taxon>
        <taxon>Anaeramoebidae</taxon>
        <taxon>Anaeramoeba</taxon>
    </lineage>
</organism>
<keyword evidence="7" id="KW-0675">Receptor</keyword>
<dbReference type="PANTHER" id="PTHR23112">
    <property type="entry name" value="G PROTEIN-COUPLED RECEPTOR 157-RELATED"/>
    <property type="match status" value="1"/>
</dbReference>
<keyword evidence="3 5" id="KW-1133">Transmembrane helix</keyword>
<feature type="transmembrane region" description="Helical" evidence="5">
    <location>
        <begin position="235"/>
        <end position="255"/>
    </location>
</feature>
<dbReference type="AlphaFoldDB" id="A0A9Q0LW88"/>
<dbReference type="SUPFAM" id="SSF81321">
    <property type="entry name" value="Family A G protein-coupled receptor-like"/>
    <property type="match status" value="1"/>
</dbReference>
<feature type="domain" description="G-protein coupled receptors family 2 profile 2" evidence="6">
    <location>
        <begin position="4"/>
        <end position="256"/>
    </location>
</feature>
<dbReference type="InterPro" id="IPR017981">
    <property type="entry name" value="GPCR_2-like_7TM"/>
</dbReference>
<evidence type="ECO:0000259" key="6">
    <source>
        <dbReference type="PROSITE" id="PS50261"/>
    </source>
</evidence>
<dbReference type="GO" id="GO:0005886">
    <property type="term" value="C:plasma membrane"/>
    <property type="evidence" value="ECO:0007669"/>
    <property type="project" value="TreeGrafter"/>
</dbReference>
<feature type="transmembrane region" description="Helical" evidence="5">
    <location>
        <begin position="6"/>
        <end position="27"/>
    </location>
</feature>
<evidence type="ECO:0000313" key="7">
    <source>
        <dbReference type="EMBL" id="KAJ5078470.1"/>
    </source>
</evidence>
<dbReference type="GO" id="GO:0007166">
    <property type="term" value="P:cell surface receptor signaling pathway"/>
    <property type="evidence" value="ECO:0007669"/>
    <property type="project" value="InterPro"/>
</dbReference>
<comment type="subcellular location">
    <subcellularLocation>
        <location evidence="1">Membrane</location>
        <topology evidence="1">Multi-pass membrane protein</topology>
    </subcellularLocation>
</comment>
<feature type="transmembrane region" description="Helical" evidence="5">
    <location>
        <begin position="148"/>
        <end position="173"/>
    </location>
</feature>
<dbReference type="InterPro" id="IPR022343">
    <property type="entry name" value="GCR1-cAMP_receptor"/>
</dbReference>
<reference evidence="7" key="1">
    <citation type="submission" date="2022-10" db="EMBL/GenBank/DDBJ databases">
        <title>Novel sulphate-reducing endosymbionts in the free-living metamonad Anaeramoeba.</title>
        <authorList>
            <person name="Jerlstrom-Hultqvist J."/>
            <person name="Cepicka I."/>
            <person name="Gallot-Lavallee L."/>
            <person name="Salas-Leiva D."/>
            <person name="Curtis B.A."/>
            <person name="Zahonova K."/>
            <person name="Pipaliya S."/>
            <person name="Dacks J."/>
            <person name="Roger A.J."/>
        </authorList>
    </citation>
    <scope>NUCLEOTIDE SEQUENCE</scope>
    <source>
        <strain evidence="7">BMAN</strain>
    </source>
</reference>
<dbReference type="Proteomes" id="UP001149090">
    <property type="component" value="Unassembled WGS sequence"/>
</dbReference>
<feature type="transmembrane region" description="Helical" evidence="5">
    <location>
        <begin position="194"/>
        <end position="215"/>
    </location>
</feature>
<proteinExistence type="predicted"/>
<feature type="transmembrane region" description="Helical" evidence="5">
    <location>
        <begin position="112"/>
        <end position="128"/>
    </location>
</feature>
<name>A0A9Q0LW88_ANAIG</name>
<sequence length="318" mass="37660">MKKDEIFAVIGTSLGMIGALLIIIIYLRIKETKIFYRKLIFILSVYDFLQSVIFLLPGHKHKTVCRIQFELISGFCTTCQFWSALISLLSYLKVVKQFTDERSDKIQKKFHVFMWITVIGFVVSALFLENPTDSTTYWCWTKNKAFVAVFYSFIWFYLLVCLIFYIFILIRLRQIIKNILRKYQTTKVKQMNQVWIEFRMSFIPLIYILVIIPATIRRIRNLINPSTPDIEVINILQGLLSSSQGFWDFWIFVVFDQEIRKKLRNSFSKFSQENSNLDKVMFKNSFQEKAAFFGKDLIDQQESGRPLMDFTNKDIESN</sequence>
<comment type="caution">
    <text evidence="7">The sequence shown here is derived from an EMBL/GenBank/DDBJ whole genome shotgun (WGS) entry which is preliminary data.</text>
</comment>
<evidence type="ECO:0000256" key="2">
    <source>
        <dbReference type="ARBA" id="ARBA00022692"/>
    </source>
</evidence>
<keyword evidence="4 5" id="KW-0472">Membrane</keyword>
<dbReference type="PROSITE" id="PS50261">
    <property type="entry name" value="G_PROTEIN_RECEP_F2_4"/>
    <property type="match status" value="1"/>
</dbReference>
<accession>A0A9Q0LW88</accession>
<dbReference type="OrthoDB" id="100006at2759"/>
<keyword evidence="2 5" id="KW-0812">Transmembrane</keyword>
<protein>
    <submittedName>
        <fullName evidence="7">G protein-coupled receptor</fullName>
    </submittedName>
</protein>
<dbReference type="GO" id="GO:0004930">
    <property type="term" value="F:G protein-coupled receptor activity"/>
    <property type="evidence" value="ECO:0007669"/>
    <property type="project" value="TreeGrafter"/>
</dbReference>
<evidence type="ECO:0000313" key="8">
    <source>
        <dbReference type="Proteomes" id="UP001149090"/>
    </source>
</evidence>
<feature type="transmembrane region" description="Helical" evidence="5">
    <location>
        <begin position="39"/>
        <end position="59"/>
    </location>
</feature>
<feature type="transmembrane region" description="Helical" evidence="5">
    <location>
        <begin position="71"/>
        <end position="92"/>
    </location>
</feature>
<dbReference type="PANTHER" id="PTHR23112:SF0">
    <property type="entry name" value="TRANSMEMBRANE PROTEIN 116"/>
    <property type="match status" value="1"/>
</dbReference>
<evidence type="ECO:0000256" key="1">
    <source>
        <dbReference type="ARBA" id="ARBA00004141"/>
    </source>
</evidence>
<evidence type="ECO:0000256" key="5">
    <source>
        <dbReference type="SAM" id="Phobius"/>
    </source>
</evidence>
<dbReference type="Gene3D" id="1.20.1070.10">
    <property type="entry name" value="Rhodopsin 7-helix transmembrane proteins"/>
    <property type="match status" value="1"/>
</dbReference>
<dbReference type="PRINTS" id="PR02001">
    <property type="entry name" value="GCR1CAMPR"/>
</dbReference>
<evidence type="ECO:0000256" key="4">
    <source>
        <dbReference type="ARBA" id="ARBA00023136"/>
    </source>
</evidence>
<gene>
    <name evidence="7" type="ORF">M0811_04795</name>
</gene>
<keyword evidence="8" id="KW-1185">Reference proteome</keyword>
<evidence type="ECO:0000256" key="3">
    <source>
        <dbReference type="ARBA" id="ARBA00022989"/>
    </source>
</evidence>
<dbReference type="GO" id="GO:0007189">
    <property type="term" value="P:adenylate cyclase-activating G protein-coupled receptor signaling pathway"/>
    <property type="evidence" value="ECO:0007669"/>
    <property type="project" value="TreeGrafter"/>
</dbReference>